<feature type="compositionally biased region" description="Basic and acidic residues" evidence="2">
    <location>
        <begin position="26"/>
        <end position="35"/>
    </location>
</feature>
<dbReference type="SUPFAM" id="SSF56672">
    <property type="entry name" value="DNA/RNA polymerases"/>
    <property type="match status" value="1"/>
</dbReference>
<evidence type="ECO:0000313" key="4">
    <source>
        <dbReference type="EMBL" id="MBA8807444.1"/>
    </source>
</evidence>
<gene>
    <name evidence="4" type="ORF">FHX71_001386</name>
</gene>
<feature type="compositionally biased region" description="Gly residues" evidence="2">
    <location>
        <begin position="524"/>
        <end position="541"/>
    </location>
</feature>
<keyword evidence="1" id="KW-0227">DNA damage</keyword>
<dbReference type="Gene3D" id="3.40.1170.60">
    <property type="match status" value="1"/>
</dbReference>
<dbReference type="GO" id="GO:0006281">
    <property type="term" value="P:DNA repair"/>
    <property type="evidence" value="ECO:0007669"/>
    <property type="project" value="InterPro"/>
</dbReference>
<dbReference type="PANTHER" id="PTHR35369">
    <property type="entry name" value="BLR3025 PROTEIN-RELATED"/>
    <property type="match status" value="1"/>
</dbReference>
<dbReference type="InterPro" id="IPR001126">
    <property type="entry name" value="UmuC"/>
</dbReference>
<name>A0A7W3J7A4_9MICO</name>
<organism evidence="4 5">
    <name type="scientific">Promicromonospora sukumoe</name>
    <dbReference type="NCBI Taxonomy" id="88382"/>
    <lineage>
        <taxon>Bacteria</taxon>
        <taxon>Bacillati</taxon>
        <taxon>Actinomycetota</taxon>
        <taxon>Actinomycetes</taxon>
        <taxon>Micrococcales</taxon>
        <taxon>Promicromonosporaceae</taxon>
        <taxon>Promicromonospora</taxon>
    </lineage>
</organism>
<reference evidence="4 5" key="1">
    <citation type="submission" date="2020-07" db="EMBL/GenBank/DDBJ databases">
        <title>Sequencing the genomes of 1000 actinobacteria strains.</title>
        <authorList>
            <person name="Klenk H.-P."/>
        </authorList>
    </citation>
    <scope>NUCLEOTIDE SEQUENCE [LARGE SCALE GENOMIC DNA]</scope>
    <source>
        <strain evidence="4 5">DSM 44121</strain>
    </source>
</reference>
<dbReference type="InterPro" id="IPR050356">
    <property type="entry name" value="SulA_CellDiv_inhibitor"/>
</dbReference>
<dbReference type="Proteomes" id="UP000540568">
    <property type="component" value="Unassembled WGS sequence"/>
</dbReference>
<dbReference type="InterPro" id="IPR043502">
    <property type="entry name" value="DNA/RNA_pol_sf"/>
</dbReference>
<feature type="region of interest" description="Disordered" evidence="2">
    <location>
        <begin position="524"/>
        <end position="553"/>
    </location>
</feature>
<feature type="region of interest" description="Disordered" evidence="2">
    <location>
        <begin position="463"/>
        <end position="483"/>
    </location>
</feature>
<feature type="compositionally biased region" description="Basic and acidic residues" evidence="2">
    <location>
        <begin position="1"/>
        <end position="16"/>
    </location>
</feature>
<feature type="compositionally biased region" description="Low complexity" evidence="2">
    <location>
        <begin position="36"/>
        <end position="50"/>
    </location>
</feature>
<protein>
    <submittedName>
        <fullName evidence="4">Protein ImuB</fullName>
    </submittedName>
</protein>
<feature type="domain" description="UmuC" evidence="3">
    <location>
        <begin position="79"/>
        <end position="203"/>
    </location>
</feature>
<dbReference type="CDD" id="cd03468">
    <property type="entry name" value="PolY_like"/>
    <property type="match status" value="1"/>
</dbReference>
<feature type="region of interest" description="Disordered" evidence="2">
    <location>
        <begin position="1"/>
        <end position="50"/>
    </location>
</feature>
<keyword evidence="5" id="KW-1185">Reference proteome</keyword>
<dbReference type="AlphaFoldDB" id="A0A7W3J7A4"/>
<dbReference type="EMBL" id="JACGWV010000001">
    <property type="protein sequence ID" value="MBA8807444.1"/>
    <property type="molecule type" value="Genomic_DNA"/>
</dbReference>
<dbReference type="PANTHER" id="PTHR35369:SF2">
    <property type="entry name" value="BLR3025 PROTEIN"/>
    <property type="match status" value="1"/>
</dbReference>
<sequence>MTSRKDRSGRTDRTGGVDRSGGTDRTGVRADRPERAAGSGRAGRAGTASGAATRTACLWVPDWPVVAALVVAGLGPEVPAAVTGGPGGRIVAVSAPARSAGVRRGMRRREAQGRCPDLQLWAADDARDAREFEPVAVAAETVVSGLEIARPGLLLLPSGGAARYHGSEHDLARELTEQVAVRTGHECQVGVADGYLAAVLAARDDAVVPPGASRDYLAPRPAAVLVHARPADRALTELVDLWRRLGVRTLADLAALPDAAVAARFGDLGVWAQRLARGQDVRPPARRRLVEDLTVAEELDPPADRVDVATFAARRLAERLHDDLHRRGLACGRLRITARAVDPVTGEARTLERLWRTDDTLGGLSAARITDRVRWQLEGWLTASSLGRGEQPAPIAGLTLAAEDVAPAGALQPRLWGPGAGEDLRARRAVERVQALLGGDAVLTVRLQGGRDPRDRVQLVPYGEQVPPERDPDRPWPGALPPPAPSVVLPEPVPARVLDADGLPVVVDVRLAVSGDPARVVVPGEGGGDLFGDGGSGGGGASASRSSDDGAPDGIVSITRASVVRTPVSPDGTPDDGGVWAGLDAAVVDWAGPWPVAERWWTSRGKRRVFLQVVVDGPAGRDELTLGLLLSSAAGVWSLEALYD</sequence>
<evidence type="ECO:0000256" key="2">
    <source>
        <dbReference type="SAM" id="MobiDB-lite"/>
    </source>
</evidence>
<proteinExistence type="predicted"/>
<dbReference type="Gene3D" id="1.10.150.20">
    <property type="entry name" value="5' to 3' exonuclease, C-terminal subdomain"/>
    <property type="match status" value="1"/>
</dbReference>
<comment type="caution">
    <text evidence="4">The sequence shown here is derived from an EMBL/GenBank/DDBJ whole genome shotgun (WGS) entry which is preliminary data.</text>
</comment>
<evidence type="ECO:0000313" key="5">
    <source>
        <dbReference type="Proteomes" id="UP000540568"/>
    </source>
</evidence>
<evidence type="ECO:0000256" key="1">
    <source>
        <dbReference type="ARBA" id="ARBA00022763"/>
    </source>
</evidence>
<dbReference type="RefSeq" id="WP_246402281.1">
    <property type="nucleotide sequence ID" value="NZ_BAAATF010000007.1"/>
</dbReference>
<accession>A0A7W3J7A4</accession>
<evidence type="ECO:0000259" key="3">
    <source>
        <dbReference type="PROSITE" id="PS50173"/>
    </source>
</evidence>
<dbReference type="Pfam" id="PF00817">
    <property type="entry name" value="IMS"/>
    <property type="match status" value="1"/>
</dbReference>
<dbReference type="PROSITE" id="PS50173">
    <property type="entry name" value="UMUC"/>
    <property type="match status" value="1"/>
</dbReference>